<keyword evidence="3" id="KW-1003">Cell membrane</keyword>
<dbReference type="GO" id="GO:0009246">
    <property type="term" value="P:enterobacterial common antigen biosynthetic process"/>
    <property type="evidence" value="ECO:0007669"/>
    <property type="project" value="TreeGrafter"/>
</dbReference>
<comment type="subcellular location">
    <subcellularLocation>
        <location evidence="1">Cell membrane</location>
        <topology evidence="1">Multi-pass membrane protein</topology>
    </subcellularLocation>
</comment>
<dbReference type="Proteomes" id="UP000095541">
    <property type="component" value="Unassembled WGS sequence"/>
</dbReference>
<dbReference type="GO" id="GO:0016413">
    <property type="term" value="F:O-acetyltransferase activity"/>
    <property type="evidence" value="ECO:0007669"/>
    <property type="project" value="TreeGrafter"/>
</dbReference>
<feature type="transmembrane region" description="Helical" evidence="7">
    <location>
        <begin position="57"/>
        <end position="75"/>
    </location>
</feature>
<evidence type="ECO:0000313" key="10">
    <source>
        <dbReference type="Proteomes" id="UP000095541"/>
    </source>
</evidence>
<evidence type="ECO:0000256" key="7">
    <source>
        <dbReference type="SAM" id="Phobius"/>
    </source>
</evidence>
<accession>A0A174SH15</accession>
<sequence length="367" mass="42476">MKGELEKRQSEVIAAMRFPLMVLLLFAHVLPMVSIPIEMNFSEMNIYHFISEGISHNLSRIRNPLFFFFSGFFFFRKLEKWSAGFYRSQLKKRMRSLLLPYLLWNILMIAAIYIKNYASVAVLSTELGEELLNLKNTPWYILFWHTPANYPMWFLRDLLCMSVLTPLFYLFFRYLKVYGVFILTILYLSAWETNVAGLSMSAIMFFGIGAYMGIYKKNILEFCSKYRYTAAIAAFLFLCCATVCNGKEIHIYIVRIYVLFGIITVFNLMNWLINRETWKKHLCSLSATVFFIYAAHEIYIINWTKGFFSRTSLAGSGGGLLLSYMLIPFITLGICLGLYYMLNKVAPKALAVLVGGRVKSQITESGR</sequence>
<dbReference type="RefSeq" id="WP_055218708.1">
    <property type="nucleotide sequence ID" value="NZ_CZBI01000003.1"/>
</dbReference>
<dbReference type="Pfam" id="PF01757">
    <property type="entry name" value="Acyl_transf_3"/>
    <property type="match status" value="1"/>
</dbReference>
<evidence type="ECO:0000313" key="9">
    <source>
        <dbReference type="EMBL" id="CUP94755.1"/>
    </source>
</evidence>
<keyword evidence="5 7" id="KW-1133">Transmembrane helix</keyword>
<evidence type="ECO:0000256" key="1">
    <source>
        <dbReference type="ARBA" id="ARBA00004651"/>
    </source>
</evidence>
<dbReference type="EMBL" id="CZBI01000003">
    <property type="protein sequence ID" value="CUP94755.1"/>
    <property type="molecule type" value="Genomic_DNA"/>
</dbReference>
<organism evidence="9 10">
    <name type="scientific">Bacteroides thetaiotaomicron</name>
    <dbReference type="NCBI Taxonomy" id="818"/>
    <lineage>
        <taxon>Bacteria</taxon>
        <taxon>Pseudomonadati</taxon>
        <taxon>Bacteroidota</taxon>
        <taxon>Bacteroidia</taxon>
        <taxon>Bacteroidales</taxon>
        <taxon>Bacteroidaceae</taxon>
        <taxon>Bacteroides</taxon>
    </lineage>
</organism>
<feature type="transmembrane region" description="Helical" evidence="7">
    <location>
        <begin position="195"/>
        <end position="214"/>
    </location>
</feature>
<feature type="transmembrane region" description="Helical" evidence="7">
    <location>
        <begin position="167"/>
        <end position="189"/>
    </location>
</feature>
<dbReference type="AlphaFoldDB" id="A0A174SH15"/>
<feature type="transmembrane region" description="Helical" evidence="7">
    <location>
        <begin position="250"/>
        <end position="270"/>
    </location>
</feature>
<dbReference type="GO" id="GO:0005886">
    <property type="term" value="C:plasma membrane"/>
    <property type="evidence" value="ECO:0007669"/>
    <property type="project" value="UniProtKB-SubCell"/>
</dbReference>
<feature type="transmembrane region" description="Helical" evidence="7">
    <location>
        <begin position="12"/>
        <end position="37"/>
    </location>
</feature>
<name>A0A174SH15_BACT4</name>
<protein>
    <submittedName>
        <fullName evidence="9">Succinyltransferase involved in succinoglycan biosynthesis</fullName>
    </submittedName>
</protein>
<evidence type="ECO:0000256" key="2">
    <source>
        <dbReference type="ARBA" id="ARBA00007400"/>
    </source>
</evidence>
<gene>
    <name evidence="9" type="ORF">ERS852557_02196</name>
</gene>
<evidence type="ECO:0000256" key="3">
    <source>
        <dbReference type="ARBA" id="ARBA00022475"/>
    </source>
</evidence>
<keyword evidence="4 7" id="KW-0812">Transmembrane</keyword>
<evidence type="ECO:0000256" key="4">
    <source>
        <dbReference type="ARBA" id="ARBA00022692"/>
    </source>
</evidence>
<feature type="domain" description="Acyltransferase 3" evidence="8">
    <location>
        <begin position="15"/>
        <end position="339"/>
    </location>
</feature>
<dbReference type="InterPro" id="IPR002656">
    <property type="entry name" value="Acyl_transf_3_dom"/>
</dbReference>
<feature type="transmembrane region" description="Helical" evidence="7">
    <location>
        <begin position="282"/>
        <end position="301"/>
    </location>
</feature>
<evidence type="ECO:0000256" key="5">
    <source>
        <dbReference type="ARBA" id="ARBA00022989"/>
    </source>
</evidence>
<feature type="transmembrane region" description="Helical" evidence="7">
    <location>
        <begin position="96"/>
        <end position="118"/>
    </location>
</feature>
<feature type="transmembrane region" description="Helical" evidence="7">
    <location>
        <begin position="226"/>
        <end position="244"/>
    </location>
</feature>
<comment type="similarity">
    <text evidence="2">Belongs to the acyltransferase 3 family.</text>
</comment>
<dbReference type="PANTHER" id="PTHR40074">
    <property type="entry name" value="O-ACETYLTRANSFERASE WECH"/>
    <property type="match status" value="1"/>
</dbReference>
<evidence type="ECO:0000256" key="6">
    <source>
        <dbReference type="ARBA" id="ARBA00023136"/>
    </source>
</evidence>
<evidence type="ECO:0000259" key="8">
    <source>
        <dbReference type="Pfam" id="PF01757"/>
    </source>
</evidence>
<keyword evidence="9" id="KW-0808">Transferase</keyword>
<reference evidence="9 10" key="1">
    <citation type="submission" date="2015-09" db="EMBL/GenBank/DDBJ databases">
        <authorList>
            <consortium name="Pathogen Informatics"/>
        </authorList>
    </citation>
    <scope>NUCLEOTIDE SEQUENCE [LARGE SCALE GENOMIC DNA]</scope>
    <source>
        <strain evidence="9 10">2789STDY5834945</strain>
    </source>
</reference>
<keyword evidence="6 7" id="KW-0472">Membrane</keyword>
<dbReference type="PANTHER" id="PTHR40074:SF2">
    <property type="entry name" value="O-ACETYLTRANSFERASE WECH"/>
    <property type="match status" value="1"/>
</dbReference>
<proteinExistence type="inferred from homology"/>
<feature type="transmembrane region" description="Helical" evidence="7">
    <location>
        <begin position="321"/>
        <end position="342"/>
    </location>
</feature>